<proteinExistence type="predicted"/>
<dbReference type="RefSeq" id="WP_166796052.1">
    <property type="nucleotide sequence ID" value="NZ_CP139088.1"/>
</dbReference>
<geneLocation type="plasmid" evidence="2 3">
    <name>2</name>
</geneLocation>
<dbReference type="SUPFAM" id="SSF50249">
    <property type="entry name" value="Nucleic acid-binding proteins"/>
    <property type="match status" value="1"/>
</dbReference>
<dbReference type="EMBL" id="LR536451">
    <property type="protein sequence ID" value="VFU16327.1"/>
    <property type="molecule type" value="Genomic_DNA"/>
</dbReference>
<dbReference type="InterPro" id="IPR002059">
    <property type="entry name" value="CSP_DNA-bd"/>
</dbReference>
<dbReference type="Proteomes" id="UP000294360">
    <property type="component" value="Plasmid 2"/>
</dbReference>
<dbReference type="InterPro" id="IPR036567">
    <property type="entry name" value="RHF-like"/>
</dbReference>
<dbReference type="GO" id="GO:0005840">
    <property type="term" value="C:ribosome"/>
    <property type="evidence" value="ECO:0007669"/>
    <property type="project" value="UniProtKB-KW"/>
</dbReference>
<evidence type="ECO:0000313" key="2">
    <source>
        <dbReference type="EMBL" id="VFU16327.1"/>
    </source>
</evidence>
<dbReference type="GO" id="GO:0003676">
    <property type="term" value="F:nucleic acid binding"/>
    <property type="evidence" value="ECO:0007669"/>
    <property type="project" value="InterPro"/>
</dbReference>
<gene>
    <name evidence="2" type="ORF">MTUNDRAET4_0059</name>
</gene>
<organism evidence="2 3">
    <name type="scientific">Methylocella tundrae</name>
    <dbReference type="NCBI Taxonomy" id="227605"/>
    <lineage>
        <taxon>Bacteria</taxon>
        <taxon>Pseudomonadati</taxon>
        <taxon>Pseudomonadota</taxon>
        <taxon>Alphaproteobacteria</taxon>
        <taxon>Hyphomicrobiales</taxon>
        <taxon>Beijerinckiaceae</taxon>
        <taxon>Methylocella</taxon>
    </lineage>
</organism>
<evidence type="ECO:0000313" key="3">
    <source>
        <dbReference type="Proteomes" id="UP000294360"/>
    </source>
</evidence>
<name>A0A4U8Z6L0_METTU</name>
<dbReference type="SUPFAM" id="SSF69754">
    <property type="entry name" value="Ribosome binding protein Y (YfiA homologue)"/>
    <property type="match status" value="1"/>
</dbReference>
<dbReference type="Pfam" id="PF00313">
    <property type="entry name" value="CSD"/>
    <property type="match status" value="1"/>
</dbReference>
<dbReference type="InterPro" id="IPR012340">
    <property type="entry name" value="NA-bd_OB-fold"/>
</dbReference>
<accession>A0A4U8Z6L0</accession>
<dbReference type="PROSITE" id="PS51857">
    <property type="entry name" value="CSD_2"/>
    <property type="match status" value="1"/>
</dbReference>
<dbReference type="Pfam" id="PF02482">
    <property type="entry name" value="Ribosomal_S30AE"/>
    <property type="match status" value="1"/>
</dbReference>
<dbReference type="Gene3D" id="2.40.50.140">
    <property type="entry name" value="Nucleic acid-binding proteins"/>
    <property type="match status" value="1"/>
</dbReference>
<reference evidence="2 3" key="1">
    <citation type="submission" date="2019-03" db="EMBL/GenBank/DDBJ databases">
        <authorList>
            <person name="Kox A.R. M."/>
        </authorList>
    </citation>
    <scope>NUCLEOTIDE SEQUENCE [LARGE SCALE GENOMIC DNA]</scope>
    <source>
        <strain evidence="2">MTUNDRAET4 annotated genome</strain>
        <plasmid evidence="3">2</plasmid>
    </source>
</reference>
<keyword evidence="2" id="KW-0614">Plasmid</keyword>
<evidence type="ECO:0000259" key="1">
    <source>
        <dbReference type="PROSITE" id="PS51857"/>
    </source>
</evidence>
<protein>
    <submittedName>
        <fullName evidence="2">30S ribosomal protein S30</fullName>
    </submittedName>
</protein>
<feature type="domain" description="CSD" evidence="1">
    <location>
        <begin position="117"/>
        <end position="181"/>
    </location>
</feature>
<dbReference type="InterPro" id="IPR003489">
    <property type="entry name" value="RHF/RaiA"/>
</dbReference>
<keyword evidence="2" id="KW-0687">Ribonucleoprotein</keyword>
<dbReference type="KEGG" id="mtun:MTUNDRAET4_0059.1"/>
<sequence>MQAPIEIAFQNCDPSEAVRSEILRLAQRLEKFSSRITSCHVAIIREEKRSRHGGPFKVDIRIAMPGHKDVIVNRTHDDKPEREHVMVAVREAFGAAQRQVEDAQRDLRGEVKLHAVEDHGRVAKFLAGEDAGFIETPDGREIYFHRNAVLDDAFDQLRVGSEIRFVEEEGDKGAQASTVRLVGKHHPV</sequence>
<keyword evidence="2" id="KW-0689">Ribosomal protein</keyword>
<dbReference type="Gene3D" id="3.30.160.100">
    <property type="entry name" value="Ribosome hibernation promotion factor-like"/>
    <property type="match status" value="1"/>
</dbReference>
<dbReference type="AlphaFoldDB" id="A0A4U8Z6L0"/>